<gene>
    <name evidence="1" type="ORF">BDD14_4886</name>
</gene>
<evidence type="ECO:0000313" key="1">
    <source>
        <dbReference type="EMBL" id="RZU43244.1"/>
    </source>
</evidence>
<dbReference type="AlphaFoldDB" id="A0A4Q7Z096"/>
<dbReference type="EMBL" id="SHKW01000001">
    <property type="protein sequence ID" value="RZU43244.1"/>
    <property type="molecule type" value="Genomic_DNA"/>
</dbReference>
<proteinExistence type="predicted"/>
<reference evidence="1 2" key="1">
    <citation type="submission" date="2019-02" db="EMBL/GenBank/DDBJ databases">
        <title>Genomic Encyclopedia of Archaeal and Bacterial Type Strains, Phase II (KMG-II): from individual species to whole genera.</title>
        <authorList>
            <person name="Goeker M."/>
        </authorList>
    </citation>
    <scope>NUCLEOTIDE SEQUENCE [LARGE SCALE GENOMIC DNA]</scope>
    <source>
        <strain evidence="1 2">DSM 18101</strain>
    </source>
</reference>
<name>A0A4Q7Z096_9BACT</name>
<dbReference type="Proteomes" id="UP000292958">
    <property type="component" value="Unassembled WGS sequence"/>
</dbReference>
<comment type="caution">
    <text evidence="1">The sequence shown here is derived from an EMBL/GenBank/DDBJ whole genome shotgun (WGS) entry which is preliminary data.</text>
</comment>
<sequence>MKLFAYLTHDRLFGYTPSILDIHTELVEFLSWDVMALQEFLQDFDLLIEMFHELTSRRCNPLADLVHVNLRLGRFARFRVLRALYKLEIVNKDAEALKVCFRNMKIDLVSVRGDSAHCPNGLSVTDRDFVTNLDGGGVIMDGFTFRLLGECFNKAFFDTNRRLSFRWRFSFGCHMSSLALDAM</sequence>
<protein>
    <submittedName>
        <fullName evidence="1">Uncharacterized protein</fullName>
    </submittedName>
</protein>
<keyword evidence="2" id="KW-1185">Reference proteome</keyword>
<evidence type="ECO:0000313" key="2">
    <source>
        <dbReference type="Proteomes" id="UP000292958"/>
    </source>
</evidence>
<accession>A0A4Q7Z096</accession>
<organism evidence="1 2">
    <name type="scientific">Edaphobacter modestus</name>
    <dbReference type="NCBI Taxonomy" id="388466"/>
    <lineage>
        <taxon>Bacteria</taxon>
        <taxon>Pseudomonadati</taxon>
        <taxon>Acidobacteriota</taxon>
        <taxon>Terriglobia</taxon>
        <taxon>Terriglobales</taxon>
        <taxon>Acidobacteriaceae</taxon>
        <taxon>Edaphobacter</taxon>
    </lineage>
</organism>